<comment type="caution">
    <text evidence="2">The sequence shown here is derived from an EMBL/GenBank/DDBJ whole genome shotgun (WGS) entry which is preliminary data.</text>
</comment>
<dbReference type="RefSeq" id="WP_095882119.1">
    <property type="nucleotide sequence ID" value="NZ_NTHN02000032.1"/>
</dbReference>
<evidence type="ECO:0008006" key="4">
    <source>
        <dbReference type="Google" id="ProtNLM"/>
    </source>
</evidence>
<protein>
    <recommendedName>
        <fullName evidence="4">STAS domain-containing protein</fullName>
    </recommendedName>
</protein>
<accession>A0A2A3JW26</accession>
<name>A0A2A3JW26_9RHOB</name>
<dbReference type="EMBL" id="NTHN01000145">
    <property type="protein sequence ID" value="PBD19318.1"/>
    <property type="molecule type" value="Genomic_DNA"/>
</dbReference>
<dbReference type="EMBL" id="NTHN02000032">
    <property type="protein sequence ID" value="MCT4371833.1"/>
    <property type="molecule type" value="Genomic_DNA"/>
</dbReference>
<reference evidence="2" key="1">
    <citation type="submission" date="2017-09" db="EMBL/GenBank/DDBJ databases">
        <title>Yangia sp. SAOS 153D whole genome sequencing.</title>
        <authorList>
            <person name="Verma A."/>
            <person name="Krishnamurthi S."/>
        </authorList>
    </citation>
    <scope>NUCLEOTIDE SEQUENCE [LARGE SCALE GENOMIC DNA]</scope>
    <source>
        <strain evidence="2">SAOS 153D</strain>
    </source>
</reference>
<sequence length="93" mass="9638">MALTISSIQEAAGHLKAQIASGQDVLTVRRGAALDAAGAQLLASAALAISARGGTPAIEFAENGDALKLWKRLGLEQLFETRIADPAPEGEER</sequence>
<evidence type="ECO:0000313" key="3">
    <source>
        <dbReference type="Proteomes" id="UP000217448"/>
    </source>
</evidence>
<proteinExistence type="predicted"/>
<reference evidence="1" key="3">
    <citation type="submission" date="2024-05" db="EMBL/GenBank/DDBJ databases">
        <title>Yangia mangrovi SAOS 153D genome.</title>
        <authorList>
            <person name="Verma A."/>
            <person name="Pal Y."/>
            <person name="Sundharam S."/>
            <person name="Bisht B."/>
            <person name="Srinivasan K."/>
        </authorList>
    </citation>
    <scope>NUCLEOTIDE SEQUENCE</scope>
    <source>
        <strain evidence="1">SAOS 153D</strain>
    </source>
</reference>
<keyword evidence="3" id="KW-1185">Reference proteome</keyword>
<reference evidence="3" key="2">
    <citation type="submission" date="2023-07" db="EMBL/GenBank/DDBJ databases">
        <title>Yangia mangrovi SAOS 153D genome.</title>
        <authorList>
            <person name="Verma A."/>
            <person name="Pal Y."/>
            <person name="Sundharam S."/>
            <person name="Bisht B."/>
            <person name="Srinivasan K."/>
        </authorList>
    </citation>
    <scope>NUCLEOTIDE SEQUENCE [LARGE SCALE GENOMIC DNA]</scope>
    <source>
        <strain evidence="3">SAOS 153D</strain>
    </source>
</reference>
<gene>
    <name evidence="1" type="ORF">CLG85_016515</name>
    <name evidence="2" type="ORF">CLG85_09950</name>
</gene>
<evidence type="ECO:0000313" key="2">
    <source>
        <dbReference type="EMBL" id="PBD19318.1"/>
    </source>
</evidence>
<organism evidence="2">
    <name type="scientific">Alloyangia mangrovi</name>
    <dbReference type="NCBI Taxonomy" id="1779329"/>
    <lineage>
        <taxon>Bacteria</taxon>
        <taxon>Pseudomonadati</taxon>
        <taxon>Pseudomonadota</taxon>
        <taxon>Alphaproteobacteria</taxon>
        <taxon>Rhodobacterales</taxon>
        <taxon>Roseobacteraceae</taxon>
        <taxon>Alloyangia</taxon>
    </lineage>
</organism>
<dbReference type="Proteomes" id="UP000217448">
    <property type="component" value="Unassembled WGS sequence"/>
</dbReference>
<dbReference type="AlphaFoldDB" id="A0A2A3JW26"/>
<evidence type="ECO:0000313" key="1">
    <source>
        <dbReference type="EMBL" id="MCT4371833.1"/>
    </source>
</evidence>